<dbReference type="OMA" id="KFARNIN"/>
<proteinExistence type="predicted"/>
<dbReference type="AlphaFoldDB" id="A0A336MHK3"/>
<dbReference type="SUPFAM" id="SSF56112">
    <property type="entry name" value="Protein kinase-like (PK-like)"/>
    <property type="match status" value="1"/>
</dbReference>
<dbReference type="Gene3D" id="1.10.510.10">
    <property type="entry name" value="Transferase(Phosphotransferase) domain 1"/>
    <property type="match status" value="1"/>
</dbReference>
<dbReference type="PROSITE" id="PS00108">
    <property type="entry name" value="PROTEIN_KINASE_ST"/>
    <property type="match status" value="1"/>
</dbReference>
<dbReference type="PROSITE" id="PS50011">
    <property type="entry name" value="PROTEIN_KINASE_DOM"/>
    <property type="match status" value="1"/>
</dbReference>
<evidence type="ECO:0000259" key="1">
    <source>
        <dbReference type="PROSITE" id="PS50011"/>
    </source>
</evidence>
<protein>
    <submittedName>
        <fullName evidence="2">CSON001836 protein</fullName>
    </submittedName>
</protein>
<dbReference type="SMART" id="SM00220">
    <property type="entry name" value="S_TKc"/>
    <property type="match status" value="1"/>
</dbReference>
<organism evidence="2">
    <name type="scientific">Culicoides sonorensis</name>
    <name type="common">Biting midge</name>
    <dbReference type="NCBI Taxonomy" id="179676"/>
    <lineage>
        <taxon>Eukaryota</taxon>
        <taxon>Metazoa</taxon>
        <taxon>Ecdysozoa</taxon>
        <taxon>Arthropoda</taxon>
        <taxon>Hexapoda</taxon>
        <taxon>Insecta</taxon>
        <taxon>Pterygota</taxon>
        <taxon>Neoptera</taxon>
        <taxon>Endopterygota</taxon>
        <taxon>Diptera</taxon>
        <taxon>Nematocera</taxon>
        <taxon>Chironomoidea</taxon>
        <taxon>Ceratopogonidae</taxon>
        <taxon>Ceratopogoninae</taxon>
        <taxon>Culicoides</taxon>
        <taxon>Monoculicoides</taxon>
    </lineage>
</organism>
<dbReference type="Pfam" id="PF00069">
    <property type="entry name" value="Pkinase"/>
    <property type="match status" value="1"/>
</dbReference>
<dbReference type="EMBL" id="UFQT01001296">
    <property type="protein sequence ID" value="SSX29882.1"/>
    <property type="molecule type" value="Genomic_DNA"/>
</dbReference>
<evidence type="ECO:0000313" key="2">
    <source>
        <dbReference type="EMBL" id="SSX29882.1"/>
    </source>
</evidence>
<dbReference type="PANTHER" id="PTHR24359:SF26">
    <property type="entry name" value="SERINE_THREONINE-PROTEIN KINASE MENG-PO"/>
    <property type="match status" value="1"/>
</dbReference>
<dbReference type="InterPro" id="IPR000719">
    <property type="entry name" value="Prot_kinase_dom"/>
</dbReference>
<feature type="domain" description="Protein kinase" evidence="1">
    <location>
        <begin position="39"/>
        <end position="305"/>
    </location>
</feature>
<dbReference type="InterPro" id="IPR008271">
    <property type="entry name" value="Ser/Thr_kinase_AS"/>
</dbReference>
<dbReference type="VEuPathDB" id="VectorBase:CSON001836"/>
<name>A0A336MHK3_CULSO</name>
<dbReference type="PANTHER" id="PTHR24359">
    <property type="entry name" value="SERINE/THREONINE-PROTEIN KINASE SBK1"/>
    <property type="match status" value="1"/>
</dbReference>
<reference evidence="2" key="1">
    <citation type="submission" date="2018-07" db="EMBL/GenBank/DDBJ databases">
        <authorList>
            <person name="Quirk P.G."/>
            <person name="Krulwich T.A."/>
        </authorList>
    </citation>
    <scope>NUCLEOTIDE SEQUENCE</scope>
</reference>
<dbReference type="GO" id="GO:0004674">
    <property type="term" value="F:protein serine/threonine kinase activity"/>
    <property type="evidence" value="ECO:0007669"/>
    <property type="project" value="TreeGrafter"/>
</dbReference>
<dbReference type="GO" id="GO:0005524">
    <property type="term" value="F:ATP binding"/>
    <property type="evidence" value="ECO:0007669"/>
    <property type="project" value="InterPro"/>
</dbReference>
<gene>
    <name evidence="2" type="primary">CSON001836</name>
</gene>
<sequence>MTFLYKSFSKKIVQQGGSGVYTRIPEVEVPYVPCLEDDYYVEKCLAEGFYAKIYLARHKDTKTQVVLKACHSEVVNLKEFAREFHYSYQLSHHPNILNCYNVAFQTMDYYVFAQEYSPYSDLSLFVGPFGLPESCCKKIAEQLSSALAFMHSKKLVHRDIKLENVLVFALDFSRVKLCDFGATTRDGLLVRKTNNTWTSFLSPEVLEVIKNERFHCRTSQDVWSFGILIFLILTGTTPWERADWVRDTKYGNFMKYQKRETQKIPESFRRFTPRILRAFRRMFDHDERDRAKAADIMKYMKDKWLDPKQSTAKFSFSNHQPTSDKDSVFMNLSTTNKITKTATMLSHNPEERVARTKRIMSCGTLPLHDVSEPVVNPNIRITKWLTECAADPEPLEEQAEMDAPSIIVTTSDVQRPLTWEQWCVMNNIPIDNKDNKSMTGVSISRKTSLK</sequence>
<dbReference type="InterPro" id="IPR011009">
    <property type="entry name" value="Kinase-like_dom_sf"/>
</dbReference>
<accession>A0A336MHK3</accession>